<keyword evidence="2" id="KW-1185">Reference proteome</keyword>
<organism evidence="1 2">
    <name type="scientific">Photorhabdus aegyptia</name>
    <dbReference type="NCBI Taxonomy" id="2805098"/>
    <lineage>
        <taxon>Bacteria</taxon>
        <taxon>Pseudomonadati</taxon>
        <taxon>Pseudomonadota</taxon>
        <taxon>Gammaproteobacteria</taxon>
        <taxon>Enterobacterales</taxon>
        <taxon>Morganellaceae</taxon>
        <taxon>Photorhabdus</taxon>
    </lineage>
</organism>
<dbReference type="Pfam" id="PF07828">
    <property type="entry name" value="PA-IL"/>
    <property type="match status" value="1"/>
</dbReference>
<dbReference type="SUPFAM" id="SSF49785">
    <property type="entry name" value="Galactose-binding domain-like"/>
    <property type="match status" value="1"/>
</dbReference>
<dbReference type="RefSeq" id="WP_036778599.1">
    <property type="nucleotide sequence ID" value="NZ_CAWLTM010000087.1"/>
</dbReference>
<name>A0A022PHY9_9GAMM</name>
<dbReference type="EMBL" id="JFGV01000028">
    <property type="protein sequence ID" value="EYU15266.1"/>
    <property type="molecule type" value="Genomic_DNA"/>
</dbReference>
<evidence type="ECO:0000313" key="2">
    <source>
        <dbReference type="Proteomes" id="UP000023464"/>
    </source>
</evidence>
<accession>A0A022PHY9</accession>
<proteinExistence type="predicted"/>
<evidence type="ECO:0000313" key="1">
    <source>
        <dbReference type="EMBL" id="EYU15266.1"/>
    </source>
</evidence>
<reference evidence="1 2" key="1">
    <citation type="submission" date="2014-03" db="EMBL/GenBank/DDBJ databases">
        <title>Draft Genome of Photorhabdus luminescens BA1, an Egyptian Isolate.</title>
        <authorList>
            <person name="Ghazal S."/>
            <person name="Hurst S.G.IV."/>
            <person name="Morris K."/>
            <person name="Thomas K."/>
            <person name="Tisa L.S."/>
        </authorList>
    </citation>
    <scope>NUCLEOTIDE SEQUENCE [LARGE SCALE GENOMIC DNA]</scope>
    <source>
        <strain evidence="1 2">BA1</strain>
    </source>
</reference>
<gene>
    <name evidence="1" type="ORF">BA1DRAFT_02141</name>
</gene>
<dbReference type="Gene3D" id="2.60.120.430">
    <property type="entry name" value="Galactose-binding lectin"/>
    <property type="match status" value="1"/>
</dbReference>
<protein>
    <submittedName>
        <fullName evidence="1">PA-IL-like protein</fullName>
    </submittedName>
</protein>
<dbReference type="Proteomes" id="UP000023464">
    <property type="component" value="Unassembled WGS sequence"/>
</dbReference>
<dbReference type="PATRIC" id="fig|1393736.3.peg.2182"/>
<sequence>MADWSGSVPANAENGKSTGLILKQGDIISIVASGWVRYGKESNMISAPQGSITLSTNPEYNLVAKIGGKTYRIGNGVLHRTVPVDGELVLLFSDTPGVYYDNSGEFRVDVIIESRYSPLEEKK</sequence>
<comment type="caution">
    <text evidence="1">The sequence shown here is derived from an EMBL/GenBank/DDBJ whole genome shotgun (WGS) entry which is preliminary data.</text>
</comment>
<dbReference type="InterPro" id="IPR012905">
    <property type="entry name" value="PA-IL"/>
</dbReference>
<dbReference type="InterPro" id="IPR008979">
    <property type="entry name" value="Galactose-bd-like_sf"/>
</dbReference>
<dbReference type="AlphaFoldDB" id="A0A022PHY9"/>